<dbReference type="InterPro" id="IPR050114">
    <property type="entry name" value="UPF0173_UPF0282_UlaG_hydrolase"/>
</dbReference>
<organism evidence="2">
    <name type="scientific">marine sediment metagenome</name>
    <dbReference type="NCBI Taxonomy" id="412755"/>
    <lineage>
        <taxon>unclassified sequences</taxon>
        <taxon>metagenomes</taxon>
        <taxon>ecological metagenomes</taxon>
    </lineage>
</organism>
<dbReference type="InterPro" id="IPR036866">
    <property type="entry name" value="RibonucZ/Hydroxyglut_hydro"/>
</dbReference>
<name>X0SU53_9ZZZZ</name>
<dbReference type="PANTHER" id="PTHR43546:SF3">
    <property type="entry name" value="UPF0173 METAL-DEPENDENT HYDROLASE MJ1163"/>
    <property type="match status" value="1"/>
</dbReference>
<reference evidence="2" key="1">
    <citation type="journal article" date="2014" name="Front. Microbiol.">
        <title>High frequency of phylogenetically diverse reductive dehalogenase-homologous genes in deep subseafloor sedimentary metagenomes.</title>
        <authorList>
            <person name="Kawai M."/>
            <person name="Futagami T."/>
            <person name="Toyoda A."/>
            <person name="Takaki Y."/>
            <person name="Nishi S."/>
            <person name="Hori S."/>
            <person name="Arai W."/>
            <person name="Tsubouchi T."/>
            <person name="Morono Y."/>
            <person name="Uchiyama I."/>
            <person name="Ito T."/>
            <person name="Fujiyama A."/>
            <person name="Inagaki F."/>
            <person name="Takami H."/>
        </authorList>
    </citation>
    <scope>NUCLEOTIDE SEQUENCE</scope>
    <source>
        <strain evidence="2">Expedition CK06-06</strain>
    </source>
</reference>
<dbReference type="CDD" id="cd06262">
    <property type="entry name" value="metallo-hydrolase-like_MBL-fold"/>
    <property type="match status" value="1"/>
</dbReference>
<dbReference type="SUPFAM" id="SSF56281">
    <property type="entry name" value="Metallo-hydrolase/oxidoreductase"/>
    <property type="match status" value="1"/>
</dbReference>
<evidence type="ECO:0000259" key="1">
    <source>
        <dbReference type="SMART" id="SM00849"/>
    </source>
</evidence>
<dbReference type="SMART" id="SM00849">
    <property type="entry name" value="Lactamase_B"/>
    <property type="match status" value="1"/>
</dbReference>
<accession>X0SU53</accession>
<evidence type="ECO:0000313" key="2">
    <source>
        <dbReference type="EMBL" id="GAF78676.1"/>
    </source>
</evidence>
<feature type="domain" description="Metallo-beta-lactamase" evidence="1">
    <location>
        <begin position="11"/>
        <end position="178"/>
    </location>
</feature>
<dbReference type="Pfam" id="PF12706">
    <property type="entry name" value="Lactamase_B_2"/>
    <property type="match status" value="1"/>
</dbReference>
<dbReference type="Gene3D" id="3.60.15.10">
    <property type="entry name" value="Ribonuclease Z/Hydroxyacylglutathione hydrolase-like"/>
    <property type="match status" value="1"/>
</dbReference>
<dbReference type="PANTHER" id="PTHR43546">
    <property type="entry name" value="UPF0173 METAL-DEPENDENT HYDROLASE MJ1163-RELATED"/>
    <property type="match status" value="1"/>
</dbReference>
<comment type="caution">
    <text evidence="2">The sequence shown here is derived from an EMBL/GenBank/DDBJ whole genome shotgun (WGS) entry which is preliminary data.</text>
</comment>
<proteinExistence type="predicted"/>
<dbReference type="AlphaFoldDB" id="X0SU53"/>
<gene>
    <name evidence="2" type="ORF">S01H1_01249</name>
</gene>
<dbReference type="InterPro" id="IPR001279">
    <property type="entry name" value="Metallo-B-lactamas"/>
</dbReference>
<sequence>MSKSIKIKHYLYNTFLIESGDKKIAIDPGAELYFFRLFNSILPKSEWKDITHIFVTHGDPDHYWHMDRVAKASNAPVICNKTMVKKVHGKKLIIGPRDKGLAFTTEIKKLHTLSVDETIKFDEMSITGIKTTHGSLTFKLGPFSKTFHPGSKERVGWGAIGFEIKLNGKTLANLGDTLLHKKEWKKIKNPNVLVIP</sequence>
<dbReference type="EMBL" id="BARS01000527">
    <property type="protein sequence ID" value="GAF78676.1"/>
    <property type="molecule type" value="Genomic_DNA"/>
</dbReference>
<protein>
    <recommendedName>
        <fullName evidence="1">Metallo-beta-lactamase domain-containing protein</fullName>
    </recommendedName>
</protein>
<feature type="non-terminal residue" evidence="2">
    <location>
        <position position="196"/>
    </location>
</feature>